<comment type="caution">
    <text evidence="2">The sequence shown here is derived from an EMBL/GenBank/DDBJ whole genome shotgun (WGS) entry which is preliminary data.</text>
</comment>
<sequence length="278" mass="32065">MDGYMKFKAQVLKLFNDGGYVLDFGTKSFSDFSIDSIGIDIIDKYGGLSKGKSLNALLNDSNYHNSLKFVFDLVDYYESLYDDYMDDMKDIEKAKMLKNIKLYLNDNYSREEYFIKIDDHQIMNNDYIRRLTSTMLKSSDKFGAESIGLSKDLLESVMKRILEKRNVSYKIEKNKRTVDADMNVLTSKVFNELHLSHKTKNKNIDPSINEYASAILGNLRMITENMNKLRNEFGTGHGKGEKQPGSINIPPRYANLMIGSVSTMITFLIETYDYLYED</sequence>
<keyword evidence="3" id="KW-1185">Reference proteome</keyword>
<dbReference type="Proteomes" id="UP001522816">
    <property type="component" value="Unassembled WGS sequence"/>
</dbReference>
<dbReference type="InterPro" id="IPR026001">
    <property type="entry name" value="Abi-like_C"/>
</dbReference>
<feature type="domain" description="Abortive infection protein-like C-terminal" evidence="1">
    <location>
        <begin position="185"/>
        <end position="270"/>
    </location>
</feature>
<evidence type="ECO:0000259" key="1">
    <source>
        <dbReference type="Pfam" id="PF14355"/>
    </source>
</evidence>
<dbReference type="RefSeq" id="WP_138726656.1">
    <property type="nucleotide sequence ID" value="NZ_JAJIAR010000006.1"/>
</dbReference>
<gene>
    <name evidence="2" type="ORF">LNP10_03600</name>
</gene>
<evidence type="ECO:0000313" key="2">
    <source>
        <dbReference type="EMBL" id="MCK8611580.1"/>
    </source>
</evidence>
<protein>
    <submittedName>
        <fullName evidence="2">Abortive infection family protein</fullName>
    </submittedName>
</protein>
<organism evidence="2 3">
    <name type="scientific">Apilactobacillus nanyangensis</name>
    <dbReference type="NCBI Taxonomy" id="2799579"/>
    <lineage>
        <taxon>Bacteria</taxon>
        <taxon>Bacillati</taxon>
        <taxon>Bacillota</taxon>
        <taxon>Bacilli</taxon>
        <taxon>Lactobacillales</taxon>
        <taxon>Lactobacillaceae</taxon>
        <taxon>Apilactobacillus</taxon>
    </lineage>
</organism>
<dbReference type="EMBL" id="JAJIAR010000006">
    <property type="protein sequence ID" value="MCK8611580.1"/>
    <property type="molecule type" value="Genomic_DNA"/>
</dbReference>
<evidence type="ECO:0000313" key="3">
    <source>
        <dbReference type="Proteomes" id="UP001522816"/>
    </source>
</evidence>
<name>A0ABT0HXC5_9LACO</name>
<dbReference type="Pfam" id="PF14355">
    <property type="entry name" value="Abi_C"/>
    <property type="match status" value="1"/>
</dbReference>
<reference evidence="2 3" key="1">
    <citation type="submission" date="2021-11" db="EMBL/GenBank/DDBJ databases">
        <title>Comparative genomics of bee honey and flower isolates.</title>
        <authorList>
            <person name="Bechtner J.D."/>
            <person name="Gallus M.K."/>
            <person name="Ehrmann M."/>
        </authorList>
    </citation>
    <scope>NUCLEOTIDE SEQUENCE [LARGE SCALE GENOMIC DNA]</scope>
    <source>
        <strain evidence="2 3">7</strain>
    </source>
</reference>
<proteinExistence type="predicted"/>
<accession>A0ABT0HXC5</accession>